<gene>
    <name evidence="3" type="ORF">HMPREF9726_00914</name>
</gene>
<dbReference type="AlphaFoldDB" id="A0A0E2E5Z6"/>
<accession>A0A0E2E5Z6</accession>
<organism evidence="3">
    <name type="scientific">Treponema denticola H-22</name>
    <dbReference type="NCBI Taxonomy" id="999432"/>
    <lineage>
        <taxon>Bacteria</taxon>
        <taxon>Pseudomonadati</taxon>
        <taxon>Spirochaetota</taxon>
        <taxon>Spirochaetia</taxon>
        <taxon>Spirochaetales</taxon>
        <taxon>Treponemataceae</taxon>
        <taxon>Treponema</taxon>
    </lineage>
</organism>
<evidence type="ECO:0000259" key="2">
    <source>
        <dbReference type="Pfam" id="PF07602"/>
    </source>
</evidence>
<dbReference type="Gene3D" id="2.160.20.10">
    <property type="entry name" value="Single-stranded right-handed beta-helix, Pectin lyase-like"/>
    <property type="match status" value="1"/>
</dbReference>
<comment type="caution">
    <text evidence="3">The sequence shown here is derived from an EMBL/GenBank/DDBJ whole genome shotgun (WGS) entry which is preliminary data.</text>
</comment>
<sequence length="435" mass="47814">MKKRIASCLLAALVLANVTAAEYYVSKETGKNGNAGTKDAPFKNIEKAAEKVQPGDKIYVAEGNYYGVRDKGFIMIQKAVEIYGGYSKDFSKRDVLKYRTLVMPPASSNGTGRANKAMEFDIKNGEGKKLVIDGIIFDKGLSNGYHPTKGKPQGVETGMLVLPPGQGVNGGEKSITTEKAIFGGSIMKCDVLIQNCVFNNASNFAIQFGGTGNVKILNNVFTANAMSACEIWGKENKPNAITVEFAYNTVLFTWPRTHAFEDMGYGFRVMTKVEVNIHHNIIGLSCLSAVDRCRIDSPASMENGRKVLMDNNRFFMNKQADVTLPGLGTFEYVWVKDFDDLDRFNSAEGNEELKDIASLKNVLNKAYLAGFLNATYKEKTDYDPNSPANEFRRAMGMNQTMTVQTDVSMFANKYPQDDAVKLFGAVKGFGAQAIK</sequence>
<dbReference type="Proteomes" id="UP000011705">
    <property type="component" value="Chromosome"/>
</dbReference>
<feature type="signal peptide" evidence="1">
    <location>
        <begin position="1"/>
        <end position="20"/>
    </location>
</feature>
<proteinExistence type="predicted"/>
<dbReference type="InterPro" id="IPR012334">
    <property type="entry name" value="Pectin_lyas_fold"/>
</dbReference>
<evidence type="ECO:0000313" key="3">
    <source>
        <dbReference type="EMBL" id="EMB34165.1"/>
    </source>
</evidence>
<protein>
    <recommendedName>
        <fullName evidence="2">DUF1565 domain-containing protein</fullName>
    </recommendedName>
</protein>
<dbReference type="RefSeq" id="WP_002683813.1">
    <property type="nucleotide sequence ID" value="NZ_CM001795.1"/>
</dbReference>
<dbReference type="InterPro" id="IPR011459">
    <property type="entry name" value="DUF1565"/>
</dbReference>
<feature type="chain" id="PRO_5002393402" description="DUF1565 domain-containing protein" evidence="1">
    <location>
        <begin position="21"/>
        <end position="435"/>
    </location>
</feature>
<reference evidence="3" key="1">
    <citation type="submission" date="2012-01" db="EMBL/GenBank/DDBJ databases">
        <title>The Genome Sequence of Treponema denticola H-22.</title>
        <authorList>
            <consortium name="The Broad Institute Genome Sequencing Platform"/>
            <person name="Earl A."/>
            <person name="Ward D."/>
            <person name="Feldgarden M."/>
            <person name="Gevers D."/>
            <person name="Blanton J.M."/>
            <person name="Fenno C.J."/>
            <person name="Baranova O.V."/>
            <person name="Mathney J."/>
            <person name="Dewhirst F.E."/>
            <person name="Izard J."/>
            <person name="Young S.K."/>
            <person name="Zeng Q."/>
            <person name="Gargeya S."/>
            <person name="Fitzgerald M."/>
            <person name="Haas B."/>
            <person name="Abouelleil A."/>
            <person name="Alvarado L."/>
            <person name="Arachchi H.M."/>
            <person name="Berlin A."/>
            <person name="Chapman S.B."/>
            <person name="Gearin G."/>
            <person name="Goldberg J."/>
            <person name="Griggs A."/>
            <person name="Gujja S."/>
            <person name="Hansen M."/>
            <person name="Heiman D."/>
            <person name="Howarth C."/>
            <person name="Larimer J."/>
            <person name="Lui A."/>
            <person name="MacDonald P.J.P."/>
            <person name="McCowen C."/>
            <person name="Montmayeur A."/>
            <person name="Murphy C."/>
            <person name="Neiman D."/>
            <person name="Pearson M."/>
            <person name="Priest M."/>
            <person name="Roberts A."/>
            <person name="Saif S."/>
            <person name="Shea T."/>
            <person name="Sisk P."/>
            <person name="Stolte C."/>
            <person name="Sykes S."/>
            <person name="Wortman J."/>
            <person name="Nusbaum C."/>
            <person name="Birren B."/>
        </authorList>
    </citation>
    <scope>NUCLEOTIDE SEQUENCE [LARGE SCALE GENOMIC DNA]</scope>
    <source>
        <strain evidence="3">H-22</strain>
    </source>
</reference>
<dbReference type="InterPro" id="IPR011050">
    <property type="entry name" value="Pectin_lyase_fold/virulence"/>
</dbReference>
<dbReference type="EMBL" id="AGDV01000009">
    <property type="protein sequence ID" value="EMB34165.1"/>
    <property type="molecule type" value="Genomic_DNA"/>
</dbReference>
<feature type="domain" description="DUF1565" evidence="2">
    <location>
        <begin position="29"/>
        <end position="87"/>
    </location>
</feature>
<dbReference type="Pfam" id="PF07602">
    <property type="entry name" value="DUF1565"/>
    <property type="match status" value="1"/>
</dbReference>
<keyword evidence="1" id="KW-0732">Signal</keyword>
<name>A0A0E2E5Z6_TREDN</name>
<dbReference type="SUPFAM" id="SSF51126">
    <property type="entry name" value="Pectin lyase-like"/>
    <property type="match status" value="1"/>
</dbReference>
<evidence type="ECO:0000256" key="1">
    <source>
        <dbReference type="SAM" id="SignalP"/>
    </source>
</evidence>
<dbReference type="HOGENOM" id="CLU_037848_0_0_12"/>
<dbReference type="PATRIC" id="fig|999432.5.peg.950"/>